<organism evidence="1 2">
    <name type="scientific">Pseudomonas fluorescens</name>
    <dbReference type="NCBI Taxonomy" id="294"/>
    <lineage>
        <taxon>Bacteria</taxon>
        <taxon>Pseudomonadati</taxon>
        <taxon>Pseudomonadota</taxon>
        <taxon>Gammaproteobacteria</taxon>
        <taxon>Pseudomonadales</taxon>
        <taxon>Pseudomonadaceae</taxon>
        <taxon>Pseudomonas</taxon>
    </lineage>
</organism>
<protein>
    <submittedName>
        <fullName evidence="1">Uncharacterized protein</fullName>
    </submittedName>
</protein>
<gene>
    <name evidence="1" type="ORF">VD17_03060</name>
</gene>
<evidence type="ECO:0000313" key="1">
    <source>
        <dbReference type="EMBL" id="KJZ67255.1"/>
    </source>
</evidence>
<dbReference type="OrthoDB" id="9959005at2"/>
<name>A0A0F4VFE5_PSEFL</name>
<dbReference type="AlphaFoldDB" id="A0A0F4VFE5"/>
<comment type="caution">
    <text evidence="1">The sequence shown here is derived from an EMBL/GenBank/DDBJ whole genome shotgun (WGS) entry which is preliminary data.</text>
</comment>
<accession>A0A0F4VFE5</accession>
<dbReference type="EMBL" id="LACH01000003">
    <property type="protein sequence ID" value="KJZ67255.1"/>
    <property type="molecule type" value="Genomic_DNA"/>
</dbReference>
<reference evidence="1 2" key="1">
    <citation type="submission" date="2015-03" db="EMBL/GenBank/DDBJ databases">
        <title>Comparative genomics of Pseudomonas insights into diversity of traits involved in vanlence and defense.</title>
        <authorList>
            <person name="Qin Y."/>
        </authorList>
    </citation>
    <scope>NUCLEOTIDE SEQUENCE [LARGE SCALE GENOMIC DNA]</scope>
    <source>
        <strain evidence="1 2">H24</strain>
    </source>
</reference>
<dbReference type="Proteomes" id="UP000033400">
    <property type="component" value="Unassembled WGS sequence"/>
</dbReference>
<proteinExistence type="predicted"/>
<dbReference type="PATRIC" id="fig|294.133.peg.2370"/>
<sequence>MRMHVHKPGASEALTLSEFAGLVTTGEGLQTGDIVLRPDGVYADALECNGSLHATASFPVLAGKLNYGEFGSSPISVNANSEIRSNTVEAFCIRKIGQVRVISETGNIRIYVAGVLQTSTAYYQANTKNIFKTVNGLYFKDKKSTGTLESIYYVDLLGVSSVAYAAGGATLTDIVGAATLSSKTDLFFYRKTGVVYVDSKNTANTSVSTSIGSFSSADGYAYQSRNGNIYYLGIINSLYGIYRLAVTSNSVSLTLLQSGEFTTAIAGYSNYIYFGSGSVKYRLNASSDVITEIAVPAGYYSTGVCHDDNFIALTGHNLTRPKLSFDGGSSWQDCPQMNNYGFIDYDSTTGEMVICGKTGSTGSVNGQVGSVQINAMNFPSDTIFRVPKIASATSRMKWYVTI</sequence>
<evidence type="ECO:0000313" key="2">
    <source>
        <dbReference type="Proteomes" id="UP000033400"/>
    </source>
</evidence>